<dbReference type="KEGG" id="mgo:AFA91_23070"/>
<dbReference type="PANTHER" id="PTHR42686:SF1">
    <property type="entry name" value="GH17980P-RELATED"/>
    <property type="match status" value="1"/>
</dbReference>
<reference evidence="2 3" key="1">
    <citation type="submission" date="2015-07" db="EMBL/GenBank/DDBJ databases">
        <title>Complete genome sequence of Mycobacterium goodii X7B, a facultative thermophilic biodesulfurizing bacterium.</title>
        <authorList>
            <person name="Yu B."/>
            <person name="Li F."/>
            <person name="Xu P."/>
        </authorList>
    </citation>
    <scope>NUCLEOTIDE SEQUENCE [LARGE SCALE GENOMIC DNA]</scope>
    <source>
        <strain evidence="2 3">X7B</strain>
    </source>
</reference>
<organism evidence="2 3">
    <name type="scientific">Mycolicibacterium goodii</name>
    <name type="common">Mycobacterium goodii</name>
    <dbReference type="NCBI Taxonomy" id="134601"/>
    <lineage>
        <taxon>Bacteria</taxon>
        <taxon>Bacillati</taxon>
        <taxon>Actinomycetota</taxon>
        <taxon>Actinomycetes</taxon>
        <taxon>Mycobacteriales</taxon>
        <taxon>Mycobacteriaceae</taxon>
        <taxon>Mycolicibacterium</taxon>
    </lineage>
</organism>
<feature type="domain" description="NADP-dependent oxidoreductase" evidence="1">
    <location>
        <begin position="11"/>
        <end position="324"/>
    </location>
</feature>
<dbReference type="GO" id="GO:0005829">
    <property type="term" value="C:cytosol"/>
    <property type="evidence" value="ECO:0007669"/>
    <property type="project" value="TreeGrafter"/>
</dbReference>
<accession>A0A0K0XA73</accession>
<dbReference type="Pfam" id="PF00248">
    <property type="entry name" value="Aldo_ket_red"/>
    <property type="match status" value="1"/>
</dbReference>
<proteinExistence type="predicted"/>
<name>A0A0K0XA73_MYCGD</name>
<dbReference type="STRING" id="134601.AFA91_23070"/>
<evidence type="ECO:0000259" key="1">
    <source>
        <dbReference type="Pfam" id="PF00248"/>
    </source>
</evidence>
<dbReference type="OrthoDB" id="9768793at2"/>
<dbReference type="InterPro" id="IPR036812">
    <property type="entry name" value="NAD(P)_OxRdtase_dom_sf"/>
</dbReference>
<dbReference type="AlphaFoldDB" id="A0A0K0XA73"/>
<dbReference type="RefSeq" id="WP_049746750.1">
    <property type="nucleotide sequence ID" value="NZ_CP012150.1"/>
</dbReference>
<evidence type="ECO:0000313" key="2">
    <source>
        <dbReference type="EMBL" id="AKS34298.1"/>
    </source>
</evidence>
<sequence length="339" mass="36706">MSIRNTLLAGPLGFGTAPLGNMYRKISDEEATATVDAAWAHGIRFFDAAPFYGAGLSETRLGEALKKYPRDEYVLATKVGRIVLPELVDTSTRTFGDKGNIFKDGNANAIRYDYTAEGTKRSIAESLERLGVDRLDYVFIHDLAQDFHGDAWIAKFEEAQHGAFPVLDKLRDDGVIEAWGQGTNKVEPIEVGLQLSEPRANGMLLAGRYTILDHESALQRLMPLAIQKRVDVIVGGPYNSGALVGGAHFEYGPVPPEIAERVKRIAALCETHDVTIKAAALHFSMAHPAVAAVIPGSSKPSRIAEDVAAMEFAVPAAFWRDLRSSGMVAAAAPLPIDFC</sequence>
<dbReference type="InterPro" id="IPR023210">
    <property type="entry name" value="NADP_OxRdtase_dom"/>
</dbReference>
<protein>
    <submittedName>
        <fullName evidence="2">D-threo-aldose 1-dehydrogenase</fullName>
    </submittedName>
</protein>
<dbReference type="SUPFAM" id="SSF51430">
    <property type="entry name" value="NAD(P)-linked oxidoreductase"/>
    <property type="match status" value="1"/>
</dbReference>
<dbReference type="PATRIC" id="fig|134601.6.peg.4762"/>
<evidence type="ECO:0000313" key="3">
    <source>
        <dbReference type="Proteomes" id="UP000062255"/>
    </source>
</evidence>
<gene>
    <name evidence="2" type="ORF">AFA91_23070</name>
</gene>
<dbReference type="Gene3D" id="3.20.20.100">
    <property type="entry name" value="NADP-dependent oxidoreductase domain"/>
    <property type="match status" value="1"/>
</dbReference>
<dbReference type="PANTHER" id="PTHR42686">
    <property type="entry name" value="GH17980P-RELATED"/>
    <property type="match status" value="1"/>
</dbReference>
<dbReference type="CDD" id="cd19152">
    <property type="entry name" value="AKR_AKR15A"/>
    <property type="match status" value="1"/>
</dbReference>
<dbReference type="GO" id="GO:0016491">
    <property type="term" value="F:oxidoreductase activity"/>
    <property type="evidence" value="ECO:0007669"/>
    <property type="project" value="InterPro"/>
</dbReference>
<dbReference type="Proteomes" id="UP000062255">
    <property type="component" value="Chromosome"/>
</dbReference>
<dbReference type="InterPro" id="IPR020471">
    <property type="entry name" value="AKR"/>
</dbReference>
<dbReference type="EMBL" id="CP012150">
    <property type="protein sequence ID" value="AKS34298.1"/>
    <property type="molecule type" value="Genomic_DNA"/>
</dbReference>